<sequence>MSSWQGILHPISDGDISKLSPEWLQTHIQKGPLGDVYPIPIHIAEGDTPTLLYHVQSGLGVHERPDYGSWDGHYRVINGGSTHYAYVIYTVINADGILVSAMF</sequence>
<evidence type="ECO:0000259" key="1">
    <source>
        <dbReference type="Pfam" id="PF07632"/>
    </source>
</evidence>
<organism evidence="3 4">
    <name type="scientific">Aspergillus tanneri</name>
    <dbReference type="NCBI Taxonomy" id="1220188"/>
    <lineage>
        <taxon>Eukaryota</taxon>
        <taxon>Fungi</taxon>
        <taxon>Dikarya</taxon>
        <taxon>Ascomycota</taxon>
        <taxon>Pezizomycotina</taxon>
        <taxon>Eurotiomycetes</taxon>
        <taxon>Eurotiomycetidae</taxon>
        <taxon>Eurotiales</taxon>
        <taxon>Aspergillaceae</taxon>
        <taxon>Aspergillus</taxon>
        <taxon>Aspergillus subgen. Circumdati</taxon>
    </lineage>
</organism>
<comment type="caution">
    <text evidence="3">The sequence shown here is derived from an EMBL/GenBank/DDBJ whole genome shotgun (WGS) entry which is preliminary data.</text>
</comment>
<dbReference type="EMBL" id="SOSA01001349">
    <property type="protein sequence ID" value="THC87245.1"/>
    <property type="molecule type" value="Genomic_DNA"/>
</dbReference>
<gene>
    <name evidence="2" type="ORF">ATNIH1004_003844</name>
    <name evidence="3" type="ORF">EYZ11_013311</name>
</gene>
<dbReference type="OrthoDB" id="3592035at2759"/>
<dbReference type="EMBL" id="QUQM01000003">
    <property type="protein sequence ID" value="KAA8647962.1"/>
    <property type="molecule type" value="Genomic_DNA"/>
</dbReference>
<accession>A0A4S3IY88</accession>
<evidence type="ECO:0000313" key="2">
    <source>
        <dbReference type="EMBL" id="KAA8647962.1"/>
    </source>
</evidence>
<proteinExistence type="predicted"/>
<dbReference type="Gene3D" id="3.90.245.10">
    <property type="entry name" value="Ribonucleoside hydrolase-like"/>
    <property type="match status" value="1"/>
</dbReference>
<name>A0A4S3IY88_9EURO</name>
<evidence type="ECO:0000313" key="4">
    <source>
        <dbReference type="Proteomes" id="UP000308092"/>
    </source>
</evidence>
<dbReference type="InterPro" id="IPR011483">
    <property type="entry name" value="Sde182_NH-like"/>
</dbReference>
<dbReference type="Pfam" id="PF07632">
    <property type="entry name" value="Sde182_NH-like"/>
    <property type="match status" value="1"/>
</dbReference>
<dbReference type="VEuPathDB" id="FungiDB:EYZ11_013311"/>
<dbReference type="Proteomes" id="UP000324241">
    <property type="component" value="Unassembled WGS sequence"/>
</dbReference>
<feature type="domain" description="Cellulose-binding Sde182 nucleoside hydrolase-like" evidence="1">
    <location>
        <begin position="4"/>
        <end position="74"/>
    </location>
</feature>
<protein>
    <recommendedName>
        <fullName evidence="1">Cellulose-binding Sde182 nucleoside hydrolase-like domain-containing protein</fullName>
    </recommendedName>
</protein>
<dbReference type="GeneID" id="54326546"/>
<dbReference type="STRING" id="1220188.A0A4S3IY88"/>
<keyword evidence="4" id="KW-1185">Reference proteome</keyword>
<dbReference type="GO" id="GO:0016799">
    <property type="term" value="F:hydrolase activity, hydrolyzing N-glycosyl compounds"/>
    <property type="evidence" value="ECO:0007669"/>
    <property type="project" value="InterPro"/>
</dbReference>
<dbReference type="AlphaFoldDB" id="A0A4S3IY88"/>
<dbReference type="RefSeq" id="XP_033427323.1">
    <property type="nucleotide sequence ID" value="XM_033568517.1"/>
</dbReference>
<evidence type="ECO:0000313" key="3">
    <source>
        <dbReference type="EMBL" id="THC87245.1"/>
    </source>
</evidence>
<dbReference type="InterPro" id="IPR036452">
    <property type="entry name" value="Ribo_hydro-like"/>
</dbReference>
<reference evidence="3 4" key="1">
    <citation type="submission" date="2019-03" db="EMBL/GenBank/DDBJ databases">
        <title>The genome sequence of a newly discovered highly antifungal drug resistant Aspergillus species, Aspergillus tanneri NIH 1004.</title>
        <authorList>
            <person name="Mounaud S."/>
            <person name="Singh I."/>
            <person name="Joardar V."/>
            <person name="Pakala S."/>
            <person name="Pakala S."/>
            <person name="Venepally P."/>
            <person name="Hoover J."/>
            <person name="Nierman W."/>
            <person name="Chung J."/>
            <person name="Losada L."/>
        </authorList>
    </citation>
    <scope>NUCLEOTIDE SEQUENCE [LARGE SCALE GENOMIC DNA]</scope>
    <source>
        <strain evidence="3 4">NIH1004</strain>
    </source>
</reference>
<dbReference type="Proteomes" id="UP000308092">
    <property type="component" value="Unassembled WGS sequence"/>
</dbReference>
<evidence type="ECO:0000313" key="5">
    <source>
        <dbReference type="Proteomes" id="UP000324241"/>
    </source>
</evidence>
<reference evidence="2 5" key="2">
    <citation type="submission" date="2019-08" db="EMBL/GenBank/DDBJ databases">
        <title>The genome sequence of a newly discovered highly antifungal drug resistant Aspergillus species, Aspergillus tanneri NIH 1004.</title>
        <authorList>
            <person name="Mounaud S."/>
            <person name="Singh I."/>
            <person name="Joardar V."/>
            <person name="Pakala S."/>
            <person name="Pakala S."/>
            <person name="Venepally P."/>
            <person name="Chung J.K."/>
            <person name="Losada L."/>
            <person name="Nierman W.C."/>
        </authorList>
    </citation>
    <scope>NUCLEOTIDE SEQUENCE [LARGE SCALE GENOMIC DNA]</scope>
    <source>
        <strain evidence="2 5">NIH1004</strain>
    </source>
</reference>